<proteinExistence type="predicted"/>
<dbReference type="Proteomes" id="UP000248536">
    <property type="component" value="Chromosome"/>
</dbReference>
<evidence type="ECO:0008006" key="3">
    <source>
        <dbReference type="Google" id="ProtNLM"/>
    </source>
</evidence>
<organism evidence="1 2">
    <name type="scientific">Flagellimonas maritima</name>
    <dbReference type="NCBI Taxonomy" id="1383885"/>
    <lineage>
        <taxon>Bacteria</taxon>
        <taxon>Pseudomonadati</taxon>
        <taxon>Bacteroidota</taxon>
        <taxon>Flavobacteriia</taxon>
        <taxon>Flavobacteriales</taxon>
        <taxon>Flavobacteriaceae</taxon>
        <taxon>Flagellimonas</taxon>
    </lineage>
</organism>
<sequence length="190" mass="22238">MTQQQLHTALNSNRLSKQRIMELVDILIHKPQLTGSLLQEVFQQDREDNFNASWVFDHLMRERLIYLLPHLETFSKGLSTLKSESVIRPMSHICELCTIAYFKNKDMAFQQQITSEQLERIMTVCFDWLIGNHKVAAKVFAMTSLYWLGMKYDWVHTELKIILEQNIHKGTAGYKFRAGKILSELRGLHV</sequence>
<dbReference type="EMBL" id="CP030104">
    <property type="protein sequence ID" value="AWX43068.1"/>
    <property type="molecule type" value="Genomic_DNA"/>
</dbReference>
<keyword evidence="2" id="KW-1185">Reference proteome</keyword>
<evidence type="ECO:0000313" key="2">
    <source>
        <dbReference type="Proteomes" id="UP000248536"/>
    </source>
</evidence>
<reference evidence="1 2" key="1">
    <citation type="submission" date="2018-06" db="EMBL/GenBank/DDBJ databases">
        <title>Spongiibacterium sp. HME9304 Genome sequencing and assembly.</title>
        <authorList>
            <person name="Kang H."/>
            <person name="Kim H."/>
            <person name="Joh K."/>
        </authorList>
    </citation>
    <scope>NUCLEOTIDE SEQUENCE [LARGE SCALE GENOMIC DNA]</scope>
    <source>
        <strain evidence="1 2">HME9304</strain>
    </source>
</reference>
<evidence type="ECO:0000313" key="1">
    <source>
        <dbReference type="EMBL" id="AWX43068.1"/>
    </source>
</evidence>
<name>A0A2Z4LNX9_9FLAO</name>
<dbReference type="AlphaFoldDB" id="A0A2Z4LNX9"/>
<dbReference type="KEGG" id="spon:HME9304_00055"/>
<protein>
    <recommendedName>
        <fullName evidence="3">Adenylosuccinate lyase</fullName>
    </recommendedName>
</protein>
<gene>
    <name evidence="1" type="ORF">HME9304_00055</name>
</gene>
<accession>A0A2Z4LNX9</accession>